<comment type="subcellular location">
    <subcellularLocation>
        <location evidence="5">Cell membrane</location>
        <topology evidence="5">Multi-pass membrane protein</topology>
    </subcellularLocation>
    <subcellularLocation>
        <location evidence="1">Membrane</location>
        <topology evidence="1">Multi-pass membrane protein</topology>
    </subcellularLocation>
</comment>
<evidence type="ECO:0000313" key="6">
    <source>
        <dbReference type="EMBL" id="MDK2123139.1"/>
    </source>
</evidence>
<feature type="transmembrane region" description="Helical" evidence="5">
    <location>
        <begin position="19"/>
        <end position="37"/>
    </location>
</feature>
<dbReference type="Pfam" id="PF00902">
    <property type="entry name" value="TatC"/>
    <property type="match status" value="1"/>
</dbReference>
<accession>A0ABT7DSU2</accession>
<comment type="caution">
    <text evidence="6">The sequence shown here is derived from an EMBL/GenBank/DDBJ whole genome shotgun (WGS) entry which is preliminary data.</text>
</comment>
<dbReference type="PRINTS" id="PR01840">
    <property type="entry name" value="TATCFAMILY"/>
</dbReference>
<keyword evidence="3 5" id="KW-1133">Transmembrane helix</keyword>
<evidence type="ECO:0000313" key="7">
    <source>
        <dbReference type="Proteomes" id="UP001172778"/>
    </source>
</evidence>
<dbReference type="PANTHER" id="PTHR30371">
    <property type="entry name" value="SEC-INDEPENDENT PROTEIN TRANSLOCASE PROTEIN TATC"/>
    <property type="match status" value="1"/>
</dbReference>
<dbReference type="InterPro" id="IPR002033">
    <property type="entry name" value="TatC"/>
</dbReference>
<dbReference type="NCBIfam" id="TIGR00945">
    <property type="entry name" value="tatC"/>
    <property type="match status" value="1"/>
</dbReference>
<organism evidence="6 7">
    <name type="scientific">Parachitinimonas caeni</name>
    <dbReference type="NCBI Taxonomy" id="3031301"/>
    <lineage>
        <taxon>Bacteria</taxon>
        <taxon>Pseudomonadati</taxon>
        <taxon>Pseudomonadota</taxon>
        <taxon>Betaproteobacteria</taxon>
        <taxon>Neisseriales</taxon>
        <taxon>Chitinibacteraceae</taxon>
        <taxon>Parachitinimonas</taxon>
    </lineage>
</organism>
<evidence type="ECO:0000256" key="4">
    <source>
        <dbReference type="ARBA" id="ARBA00023136"/>
    </source>
</evidence>
<keyword evidence="2 5" id="KW-0812">Transmembrane</keyword>
<keyword evidence="5" id="KW-1003">Cell membrane</keyword>
<feature type="transmembrane region" description="Helical" evidence="5">
    <location>
        <begin position="194"/>
        <end position="212"/>
    </location>
</feature>
<keyword evidence="5" id="KW-0813">Transport</keyword>
<feature type="transmembrane region" description="Helical" evidence="5">
    <location>
        <begin position="76"/>
        <end position="97"/>
    </location>
</feature>
<evidence type="ECO:0000256" key="3">
    <source>
        <dbReference type="ARBA" id="ARBA00022989"/>
    </source>
</evidence>
<comment type="similarity">
    <text evidence="5">Belongs to the TatC family.</text>
</comment>
<proteinExistence type="inferred from homology"/>
<sequence length="251" mass="27829">MQEELQPLIVHLIELRQRLLRSVVVLAVVFFSLIAWSNDIFHLLALPLLKALKALPVQGEMIATEVTTPFFVPMKVTAMVAFIITLPHTLYQAWSFVAPGLYQHEKRFALPVLASSVVLFIVGMAFAYFLVFPVVFGFMTTSAPQGVKMSTDIDKYVSFVLGMFLAFGCTFEVPVVVVLLAKMGFVSVTKLREARPYVIVGAFVIAAIVTPPDVLSQVMLAVPLWVLYEVGLLIARVWIASPEKDLVEPNT</sequence>
<evidence type="ECO:0000256" key="1">
    <source>
        <dbReference type="ARBA" id="ARBA00004141"/>
    </source>
</evidence>
<comment type="subunit">
    <text evidence="5">The Tat system comprises two distinct complexes: a TatABC complex, containing multiple copies of TatA, TatB and TatC subunits, and a separate TatA complex, containing only TatA subunits. Substrates initially bind to the TatABC complex, which probably triggers association of the separate TatA complex to form the active translocon.</text>
</comment>
<feature type="transmembrane region" description="Helical" evidence="5">
    <location>
        <begin position="109"/>
        <end position="136"/>
    </location>
</feature>
<evidence type="ECO:0000256" key="2">
    <source>
        <dbReference type="ARBA" id="ARBA00022692"/>
    </source>
</evidence>
<feature type="transmembrane region" description="Helical" evidence="5">
    <location>
        <begin position="218"/>
        <end position="239"/>
    </location>
</feature>
<keyword evidence="5" id="KW-0653">Protein transport</keyword>
<evidence type="ECO:0000256" key="5">
    <source>
        <dbReference type="HAMAP-Rule" id="MF_00902"/>
    </source>
</evidence>
<dbReference type="EMBL" id="JARRAF010000003">
    <property type="protein sequence ID" value="MDK2123139.1"/>
    <property type="molecule type" value="Genomic_DNA"/>
</dbReference>
<comment type="function">
    <text evidence="5">Part of the twin-arginine translocation (Tat) system that transports large folded proteins containing a characteristic twin-arginine motif in their signal peptide across membranes. Together with TatB, TatC is part of a receptor directly interacting with Tat signal peptides.</text>
</comment>
<feature type="transmembrane region" description="Helical" evidence="5">
    <location>
        <begin position="156"/>
        <end position="182"/>
    </location>
</feature>
<keyword evidence="5" id="KW-0811">Translocation</keyword>
<dbReference type="PANTHER" id="PTHR30371:SF0">
    <property type="entry name" value="SEC-INDEPENDENT PROTEIN TRANSLOCASE PROTEIN TATC, CHLOROPLASTIC-RELATED"/>
    <property type="match status" value="1"/>
</dbReference>
<dbReference type="RefSeq" id="WP_284099428.1">
    <property type="nucleotide sequence ID" value="NZ_JARRAF010000003.1"/>
</dbReference>
<protein>
    <recommendedName>
        <fullName evidence="5">Sec-independent protein translocase protein TatC</fullName>
    </recommendedName>
</protein>
<dbReference type="HAMAP" id="MF_00902">
    <property type="entry name" value="TatC"/>
    <property type="match status" value="1"/>
</dbReference>
<gene>
    <name evidence="5 6" type="primary">tatC</name>
    <name evidence="6" type="ORF">PZA18_03620</name>
</gene>
<keyword evidence="7" id="KW-1185">Reference proteome</keyword>
<reference evidence="6" key="1">
    <citation type="submission" date="2023-03" db="EMBL/GenBank/DDBJ databases">
        <title>Chitinimonas shenzhenensis gen. nov., sp. nov., a novel member of family Burkholderiaceae isolated from activated sludge collected in Shen Zhen, China.</title>
        <authorList>
            <person name="Wang X."/>
        </authorList>
    </citation>
    <scope>NUCLEOTIDE SEQUENCE</scope>
    <source>
        <strain evidence="6">DQS-5</strain>
    </source>
</reference>
<keyword evidence="4 5" id="KW-0472">Membrane</keyword>
<dbReference type="Proteomes" id="UP001172778">
    <property type="component" value="Unassembled WGS sequence"/>
</dbReference>
<name>A0ABT7DSU2_9NEIS</name>